<evidence type="ECO:0000256" key="6">
    <source>
        <dbReference type="SAM" id="MobiDB-lite"/>
    </source>
</evidence>
<dbReference type="Pfam" id="PF13977">
    <property type="entry name" value="TetR_C_6"/>
    <property type="match status" value="1"/>
</dbReference>
<dbReference type="SUPFAM" id="SSF46689">
    <property type="entry name" value="Homeodomain-like"/>
    <property type="match status" value="1"/>
</dbReference>
<feature type="DNA-binding region" description="H-T-H motif" evidence="5">
    <location>
        <begin position="47"/>
        <end position="66"/>
    </location>
</feature>
<dbReference type="InterPro" id="IPR009057">
    <property type="entry name" value="Homeodomain-like_sf"/>
</dbReference>
<evidence type="ECO:0000256" key="3">
    <source>
        <dbReference type="ARBA" id="ARBA00023125"/>
    </source>
</evidence>
<evidence type="ECO:0000256" key="1">
    <source>
        <dbReference type="ARBA" id="ARBA00022491"/>
    </source>
</evidence>
<proteinExistence type="predicted"/>
<evidence type="ECO:0000259" key="7">
    <source>
        <dbReference type="PROSITE" id="PS50977"/>
    </source>
</evidence>
<name>A0A345XSZ5_9ACTN</name>
<dbReference type="KEGG" id="sarm:DVA86_20995"/>
<dbReference type="Gene3D" id="1.10.357.10">
    <property type="entry name" value="Tetracycline Repressor, domain 2"/>
    <property type="match status" value="1"/>
</dbReference>
<dbReference type="GO" id="GO:0000976">
    <property type="term" value="F:transcription cis-regulatory region binding"/>
    <property type="evidence" value="ECO:0007669"/>
    <property type="project" value="TreeGrafter"/>
</dbReference>
<dbReference type="PANTHER" id="PTHR30055:SF241">
    <property type="entry name" value="TRANSCRIPTIONAL REGULATORY PROTEIN"/>
    <property type="match status" value="1"/>
</dbReference>
<dbReference type="PRINTS" id="PR00455">
    <property type="entry name" value="HTHTETR"/>
</dbReference>
<keyword evidence="9" id="KW-1185">Reference proteome</keyword>
<sequence>MAASTAPARGGTSRPARRVTARRAGTRRRLLGAALEVFAEDGFGRATVERVCERAGYTRGAFYSNFSSLDELFLAVWQERSARMLDDLRTALAVAPATGPRETVRAALRAIPVDDAWHRVTAEFTAHALRVPALRREVAARERAIQDALLPVLVRALARAGRRVPDEEALGQALVAVHDGTAVQVLLEPGSAEAVHRRETLFQHVLEAYSTPDGTPFSTPVSAPVTESPPAGGREEAGGPAEEEQRS</sequence>
<evidence type="ECO:0000256" key="4">
    <source>
        <dbReference type="ARBA" id="ARBA00023163"/>
    </source>
</evidence>
<dbReference type="Proteomes" id="UP000254425">
    <property type="component" value="Chromosome"/>
</dbReference>
<keyword evidence="2" id="KW-0805">Transcription regulation</keyword>
<dbReference type="PROSITE" id="PS50977">
    <property type="entry name" value="HTH_TETR_2"/>
    <property type="match status" value="1"/>
</dbReference>
<dbReference type="InterPro" id="IPR050109">
    <property type="entry name" value="HTH-type_TetR-like_transc_reg"/>
</dbReference>
<feature type="compositionally biased region" description="Basic residues" evidence="6">
    <location>
        <begin position="15"/>
        <end position="24"/>
    </location>
</feature>
<dbReference type="GO" id="GO:0003700">
    <property type="term" value="F:DNA-binding transcription factor activity"/>
    <property type="evidence" value="ECO:0007669"/>
    <property type="project" value="TreeGrafter"/>
</dbReference>
<feature type="region of interest" description="Disordered" evidence="6">
    <location>
        <begin position="212"/>
        <end position="247"/>
    </location>
</feature>
<protein>
    <submittedName>
        <fullName evidence="8">TetR/AcrR family transcriptional regulator</fullName>
    </submittedName>
</protein>
<organism evidence="8 9">
    <name type="scientific">Streptomyces armeniacus</name>
    <dbReference type="NCBI Taxonomy" id="83291"/>
    <lineage>
        <taxon>Bacteria</taxon>
        <taxon>Bacillati</taxon>
        <taxon>Actinomycetota</taxon>
        <taxon>Actinomycetes</taxon>
        <taxon>Kitasatosporales</taxon>
        <taxon>Streptomycetaceae</taxon>
        <taxon>Streptomyces</taxon>
    </lineage>
</organism>
<dbReference type="SUPFAM" id="SSF48498">
    <property type="entry name" value="Tetracyclin repressor-like, C-terminal domain"/>
    <property type="match status" value="1"/>
</dbReference>
<evidence type="ECO:0000256" key="2">
    <source>
        <dbReference type="ARBA" id="ARBA00023015"/>
    </source>
</evidence>
<dbReference type="PANTHER" id="PTHR30055">
    <property type="entry name" value="HTH-TYPE TRANSCRIPTIONAL REGULATOR RUTR"/>
    <property type="match status" value="1"/>
</dbReference>
<evidence type="ECO:0000313" key="9">
    <source>
        <dbReference type="Proteomes" id="UP000254425"/>
    </source>
</evidence>
<gene>
    <name evidence="8" type="ORF">DVA86_20995</name>
</gene>
<dbReference type="EMBL" id="CP031320">
    <property type="protein sequence ID" value="AXK34761.1"/>
    <property type="molecule type" value="Genomic_DNA"/>
</dbReference>
<feature type="domain" description="HTH tetR-type" evidence="7">
    <location>
        <begin position="24"/>
        <end position="84"/>
    </location>
</feature>
<reference evidence="8 9" key="1">
    <citation type="submission" date="2018-07" db="EMBL/GenBank/DDBJ databases">
        <title>Draft genome of the type strain Streptomyces armeniacus ATCC 15676.</title>
        <authorList>
            <person name="Labana P."/>
            <person name="Gosse J.T."/>
            <person name="Boddy C.N."/>
        </authorList>
    </citation>
    <scope>NUCLEOTIDE SEQUENCE [LARGE SCALE GENOMIC DNA]</scope>
    <source>
        <strain evidence="8 9">ATCC 15676</strain>
    </source>
</reference>
<dbReference type="Pfam" id="PF00440">
    <property type="entry name" value="TetR_N"/>
    <property type="match status" value="1"/>
</dbReference>
<evidence type="ECO:0000313" key="8">
    <source>
        <dbReference type="EMBL" id="AXK34761.1"/>
    </source>
</evidence>
<dbReference type="AlphaFoldDB" id="A0A345XSZ5"/>
<evidence type="ECO:0000256" key="5">
    <source>
        <dbReference type="PROSITE-ProRule" id="PRU00335"/>
    </source>
</evidence>
<feature type="compositionally biased region" description="Polar residues" evidence="6">
    <location>
        <begin position="212"/>
        <end position="221"/>
    </location>
</feature>
<feature type="region of interest" description="Disordered" evidence="6">
    <location>
        <begin position="1"/>
        <end position="24"/>
    </location>
</feature>
<dbReference type="RefSeq" id="WP_208880436.1">
    <property type="nucleotide sequence ID" value="NZ_CP031320.1"/>
</dbReference>
<keyword evidence="3 5" id="KW-0238">DNA-binding</keyword>
<dbReference type="InterPro" id="IPR001647">
    <property type="entry name" value="HTH_TetR"/>
</dbReference>
<dbReference type="InterPro" id="IPR036271">
    <property type="entry name" value="Tet_transcr_reg_TetR-rel_C_sf"/>
</dbReference>
<dbReference type="InterPro" id="IPR039538">
    <property type="entry name" value="BetI_C"/>
</dbReference>
<keyword evidence="1" id="KW-0678">Repressor</keyword>
<feature type="compositionally biased region" description="Basic and acidic residues" evidence="6">
    <location>
        <begin position="233"/>
        <end position="247"/>
    </location>
</feature>
<keyword evidence="4" id="KW-0804">Transcription</keyword>
<accession>A0A345XSZ5</accession>